<dbReference type="Gene3D" id="3.40.630.30">
    <property type="match status" value="1"/>
</dbReference>
<evidence type="ECO:0000313" key="2">
    <source>
        <dbReference type="Proteomes" id="UP001596170"/>
    </source>
</evidence>
<comment type="caution">
    <text evidence="1">The sequence shown here is derived from an EMBL/GenBank/DDBJ whole genome shotgun (WGS) entry which is preliminary data.</text>
</comment>
<accession>A0ABW1L6Q5</accession>
<dbReference type="RefSeq" id="WP_377733766.1">
    <property type="nucleotide sequence ID" value="NZ_JBHSRI010000012.1"/>
</dbReference>
<dbReference type="SUPFAM" id="SSF55729">
    <property type="entry name" value="Acyl-CoA N-acyltransferases (Nat)"/>
    <property type="match status" value="1"/>
</dbReference>
<reference evidence="2" key="1">
    <citation type="journal article" date="2019" name="Int. J. Syst. Evol. Microbiol.">
        <title>The Global Catalogue of Microorganisms (GCM) 10K type strain sequencing project: providing services to taxonomists for standard genome sequencing and annotation.</title>
        <authorList>
            <consortium name="The Broad Institute Genomics Platform"/>
            <consortium name="The Broad Institute Genome Sequencing Center for Infectious Disease"/>
            <person name="Wu L."/>
            <person name="Ma J."/>
        </authorList>
    </citation>
    <scope>NUCLEOTIDE SEQUENCE [LARGE SCALE GENOMIC DNA]</scope>
    <source>
        <strain evidence="2">CCUG 54527</strain>
    </source>
</reference>
<dbReference type="InterPro" id="IPR016181">
    <property type="entry name" value="Acyl_CoA_acyltransferase"/>
</dbReference>
<sequence>MECQIRKAALEDVEGIAKVHINSWNSTYKGIISDDFLKKLTIESGIKRWRERLENPSEKYRILIAEDDKQQIIGFIDGGENRGEADKYDAELYSFYLLEEVQNKE</sequence>
<proteinExistence type="predicted"/>
<dbReference type="EC" id="2.3.-.-" evidence="1"/>
<name>A0ABW1L6Q5_9BACL</name>
<dbReference type="Proteomes" id="UP001596170">
    <property type="component" value="Unassembled WGS sequence"/>
</dbReference>
<keyword evidence="2" id="KW-1185">Reference proteome</keyword>
<organism evidence="1 2">
    <name type="scientific">Paenisporosarcina macmurdoensis</name>
    <dbReference type="NCBI Taxonomy" id="212659"/>
    <lineage>
        <taxon>Bacteria</taxon>
        <taxon>Bacillati</taxon>
        <taxon>Bacillota</taxon>
        <taxon>Bacilli</taxon>
        <taxon>Bacillales</taxon>
        <taxon>Caryophanaceae</taxon>
        <taxon>Paenisporosarcina</taxon>
    </lineage>
</organism>
<keyword evidence="1" id="KW-0808">Transferase</keyword>
<dbReference type="GO" id="GO:0016746">
    <property type="term" value="F:acyltransferase activity"/>
    <property type="evidence" value="ECO:0007669"/>
    <property type="project" value="UniProtKB-KW"/>
</dbReference>
<keyword evidence="1" id="KW-0012">Acyltransferase</keyword>
<dbReference type="EMBL" id="JBHSRI010000012">
    <property type="protein sequence ID" value="MFC6039640.1"/>
    <property type="molecule type" value="Genomic_DNA"/>
</dbReference>
<evidence type="ECO:0000313" key="1">
    <source>
        <dbReference type="EMBL" id="MFC6039640.1"/>
    </source>
</evidence>
<protein>
    <submittedName>
        <fullName evidence="1">GNAT family N-acetyltransferase</fullName>
        <ecNumber evidence="1">2.3.-.-</ecNumber>
    </submittedName>
</protein>
<gene>
    <name evidence="1" type="ORF">ACFPYN_09430</name>
</gene>